<dbReference type="SUPFAM" id="SSF101801">
    <property type="entry name" value="Surface presentation of antigens (SPOA)"/>
    <property type="match status" value="1"/>
</dbReference>
<reference evidence="10" key="2">
    <citation type="submission" date="2023-01" db="EMBL/GenBank/DDBJ databases">
        <title>Draft genome sequence of Algimonas ampicilliniresistens strain NBRC 108219.</title>
        <authorList>
            <person name="Sun Q."/>
            <person name="Mori K."/>
        </authorList>
    </citation>
    <scope>NUCLEOTIDE SEQUENCE</scope>
    <source>
        <strain evidence="10">NBRC 108219</strain>
    </source>
</reference>
<dbReference type="PRINTS" id="PR00956">
    <property type="entry name" value="FLGMOTORFLIN"/>
</dbReference>
<dbReference type="InterPro" id="IPR001543">
    <property type="entry name" value="FliN-like_C"/>
</dbReference>
<dbReference type="PANTHER" id="PTHR43484">
    <property type="match status" value="1"/>
</dbReference>
<keyword evidence="11" id="KW-1185">Reference proteome</keyword>
<keyword evidence="7" id="KW-0472">Membrane</keyword>
<comment type="subcellular location">
    <subcellularLocation>
        <location evidence="1">Cell membrane</location>
        <topology evidence="1">Peripheral membrane protein</topology>
        <orientation evidence="1">Cytoplasmic side</orientation>
    </subcellularLocation>
</comment>
<comment type="similarity">
    <text evidence="2">Belongs to the FliN/MopA/SpaO family.</text>
</comment>
<dbReference type="RefSeq" id="WP_284390631.1">
    <property type="nucleotide sequence ID" value="NZ_BSNK01000002.1"/>
</dbReference>
<dbReference type="Proteomes" id="UP001161391">
    <property type="component" value="Unassembled WGS sequence"/>
</dbReference>
<dbReference type="InterPro" id="IPR001172">
    <property type="entry name" value="FliN_T3SS_HrcQb"/>
</dbReference>
<evidence type="ECO:0000256" key="2">
    <source>
        <dbReference type="ARBA" id="ARBA00009226"/>
    </source>
</evidence>
<dbReference type="InterPro" id="IPR051469">
    <property type="entry name" value="FliN/MopA/SpaO"/>
</dbReference>
<keyword evidence="6" id="KW-0283">Flagellar rotation</keyword>
<keyword evidence="4" id="KW-1003">Cell membrane</keyword>
<evidence type="ECO:0000256" key="8">
    <source>
        <dbReference type="SAM" id="MobiDB-lite"/>
    </source>
</evidence>
<evidence type="ECO:0000256" key="4">
    <source>
        <dbReference type="ARBA" id="ARBA00022475"/>
    </source>
</evidence>
<sequence length="144" mass="14621">MTTDPQNTEPKAASADMDASPNAGLPDPNASAGAGKGPDGASAAPDAPILERRDEAGGAKFKRSIYALPVTVDVVVGSARPTVTELLGLDEGSLLALDRGIEDPVDLCVDGRVIARGELVEMEDGSGIGVRITQVVDVAEDALA</sequence>
<feature type="domain" description="Flagellar motor switch protein FliN-like C-terminal" evidence="9">
    <location>
        <begin position="65"/>
        <end position="136"/>
    </location>
</feature>
<evidence type="ECO:0000256" key="6">
    <source>
        <dbReference type="ARBA" id="ARBA00022779"/>
    </source>
</evidence>
<accession>A0ABQ5VD53</accession>
<evidence type="ECO:0000313" key="10">
    <source>
        <dbReference type="EMBL" id="GLQ24337.1"/>
    </source>
</evidence>
<organism evidence="10 11">
    <name type="scientific">Algimonas ampicilliniresistens</name>
    <dbReference type="NCBI Taxonomy" id="1298735"/>
    <lineage>
        <taxon>Bacteria</taxon>
        <taxon>Pseudomonadati</taxon>
        <taxon>Pseudomonadota</taxon>
        <taxon>Alphaproteobacteria</taxon>
        <taxon>Maricaulales</taxon>
        <taxon>Robiginitomaculaceae</taxon>
        <taxon>Algimonas</taxon>
    </lineage>
</organism>
<reference evidence="10" key="1">
    <citation type="journal article" date="2014" name="Int. J. Syst. Evol. Microbiol.">
        <title>Complete genome of a new Firmicutes species belonging to the dominant human colonic microbiota ('Ruminococcus bicirculans') reveals two chromosomes and a selective capacity to utilize plant glucans.</title>
        <authorList>
            <consortium name="NISC Comparative Sequencing Program"/>
            <person name="Wegmann U."/>
            <person name="Louis P."/>
            <person name="Goesmann A."/>
            <person name="Henrissat B."/>
            <person name="Duncan S.H."/>
            <person name="Flint H.J."/>
        </authorList>
    </citation>
    <scope>NUCLEOTIDE SEQUENCE</scope>
    <source>
        <strain evidence="10">NBRC 108219</strain>
    </source>
</reference>
<evidence type="ECO:0000256" key="5">
    <source>
        <dbReference type="ARBA" id="ARBA00022500"/>
    </source>
</evidence>
<evidence type="ECO:0000256" key="1">
    <source>
        <dbReference type="ARBA" id="ARBA00004413"/>
    </source>
</evidence>
<protein>
    <recommendedName>
        <fullName evidence="3">Flagellar motor switch protein FliN</fullName>
    </recommendedName>
</protein>
<evidence type="ECO:0000259" key="9">
    <source>
        <dbReference type="Pfam" id="PF01052"/>
    </source>
</evidence>
<evidence type="ECO:0000256" key="7">
    <source>
        <dbReference type="ARBA" id="ARBA00023136"/>
    </source>
</evidence>
<dbReference type="PANTHER" id="PTHR43484:SF1">
    <property type="entry name" value="FLAGELLAR MOTOR SWITCH PROTEIN FLIN"/>
    <property type="match status" value="1"/>
</dbReference>
<feature type="compositionally biased region" description="Low complexity" evidence="8">
    <location>
        <begin position="39"/>
        <end position="48"/>
    </location>
</feature>
<evidence type="ECO:0000313" key="11">
    <source>
        <dbReference type="Proteomes" id="UP001161391"/>
    </source>
</evidence>
<proteinExistence type="inferred from homology"/>
<dbReference type="EMBL" id="BSNK01000002">
    <property type="protein sequence ID" value="GLQ24337.1"/>
    <property type="molecule type" value="Genomic_DNA"/>
</dbReference>
<dbReference type="Gene3D" id="2.30.330.10">
    <property type="entry name" value="SpoA-like"/>
    <property type="match status" value="1"/>
</dbReference>
<keyword evidence="5" id="KW-0145">Chemotaxis</keyword>
<comment type="caution">
    <text evidence="10">The sequence shown here is derived from an EMBL/GenBank/DDBJ whole genome shotgun (WGS) entry which is preliminary data.</text>
</comment>
<dbReference type="InterPro" id="IPR036429">
    <property type="entry name" value="SpoA-like_sf"/>
</dbReference>
<feature type="region of interest" description="Disordered" evidence="8">
    <location>
        <begin position="1"/>
        <end position="50"/>
    </location>
</feature>
<name>A0ABQ5VD53_9PROT</name>
<evidence type="ECO:0000256" key="3">
    <source>
        <dbReference type="ARBA" id="ARBA00021897"/>
    </source>
</evidence>
<gene>
    <name evidence="10" type="ORF">GCM10007853_22110</name>
</gene>
<dbReference type="Pfam" id="PF01052">
    <property type="entry name" value="FliMN_C"/>
    <property type="match status" value="1"/>
</dbReference>